<protein>
    <submittedName>
        <fullName evidence="8">Phosphatidylglycerol lysyltransferase</fullName>
        <ecNumber evidence="8">2.3.2.3</ecNumber>
    </submittedName>
</protein>
<dbReference type="InterPro" id="IPR051211">
    <property type="entry name" value="PG_lysyltransferase"/>
</dbReference>
<keyword evidence="5 6" id="KW-0472">Membrane</keyword>
<comment type="caution">
    <text evidence="8">The sequence shown here is derived from an EMBL/GenBank/DDBJ whole genome shotgun (WGS) entry which is preliminary data.</text>
</comment>
<dbReference type="PANTHER" id="PTHR34697">
    <property type="entry name" value="PHOSPHATIDYLGLYCEROL LYSYLTRANSFERASE"/>
    <property type="match status" value="1"/>
</dbReference>
<dbReference type="Proteomes" id="UP000033448">
    <property type="component" value="Unassembled WGS sequence"/>
</dbReference>
<dbReference type="RefSeq" id="WP_045250406.1">
    <property type="nucleotide sequence ID" value="NZ_JYIT01000073.1"/>
</dbReference>
<accession>A0A0F0KUR9</accession>
<evidence type="ECO:0000256" key="2">
    <source>
        <dbReference type="ARBA" id="ARBA00022475"/>
    </source>
</evidence>
<dbReference type="AlphaFoldDB" id="A0A0F0KUR9"/>
<evidence type="ECO:0000313" key="8">
    <source>
        <dbReference type="EMBL" id="KJL24628.1"/>
    </source>
</evidence>
<keyword evidence="2" id="KW-1003">Cell membrane</keyword>
<name>A0A0F0KUR9_9MICO</name>
<keyword evidence="8" id="KW-0012">Acyltransferase</keyword>
<keyword evidence="3 6" id="KW-0812">Transmembrane</keyword>
<reference evidence="8 9" key="1">
    <citation type="submission" date="2015-02" db="EMBL/GenBank/DDBJ databases">
        <title>Draft genome sequences of ten Microbacterium spp. with emphasis on heavy metal contaminated environments.</title>
        <authorList>
            <person name="Corretto E."/>
        </authorList>
    </citation>
    <scope>NUCLEOTIDE SEQUENCE [LARGE SCALE GENOMIC DNA]</scope>
    <source>
        <strain evidence="8 9">DSM 23848</strain>
    </source>
</reference>
<dbReference type="EMBL" id="JYIT01000073">
    <property type="protein sequence ID" value="KJL24628.1"/>
    <property type="molecule type" value="Genomic_DNA"/>
</dbReference>
<gene>
    <name evidence="8" type="primary">mprF_3</name>
    <name evidence="8" type="ORF">RL72_01710</name>
</gene>
<organism evidence="8 9">
    <name type="scientific">Microbacterium azadirachtae</name>
    <dbReference type="NCBI Taxonomy" id="582680"/>
    <lineage>
        <taxon>Bacteria</taxon>
        <taxon>Bacillati</taxon>
        <taxon>Actinomycetota</taxon>
        <taxon>Actinomycetes</taxon>
        <taxon>Micrococcales</taxon>
        <taxon>Microbacteriaceae</taxon>
        <taxon>Microbacterium</taxon>
    </lineage>
</organism>
<keyword evidence="4 6" id="KW-1133">Transmembrane helix</keyword>
<feature type="transmembrane region" description="Helical" evidence="6">
    <location>
        <begin position="247"/>
        <end position="270"/>
    </location>
</feature>
<evidence type="ECO:0000256" key="5">
    <source>
        <dbReference type="ARBA" id="ARBA00023136"/>
    </source>
</evidence>
<proteinExistence type="predicted"/>
<sequence length="658" mass="69862">MHRVLPRLARNSLRYPLALALAAAAVGAGIARAAWASEAELAGVHFSFLSWILLIVAVGVAERSVSSRWAFSVGASATAAGVAAAWSLLSAAAAFGEPMSQEALRYQAWTPSVTSAALLMAVSSRLRPATRWTLRWVVGTGVVVLLLMSGHASDVARMFAVLAAAVAATIGRPARPGTDWRPSAQTRWRSAVASALVVIASGLALGSVVPNATGVLAWAGAVIDPIAAPVASALLVVSAVLIMRGRILGIVVGGIALAGVAAVSLVELIVRPIVEGGIVWQGLTGAETEWQVILLLSGGLPALAALILALGARKVIRRPAPVATAADRQQLHVALKASGDSTFAHMATWAGNSLWFGEDGSAVAYRVRDGIAFTVGDPISEDPRFALPTFAEFCESRGWTPVFYSIHDEAASALQEVGWARIPVGTDAVIDVDGFTLSGRRRQDLRTAVNRADREGLSAVWTRYAETAPAVRAQVDALCSAWADDKRLPEMGFTLGGLAELTDPDVRLMLAIGADGRVQVVTSWLPLRRDGRIVGWTLDVMRRDRRAMPGAMEFTIVSAVRQASEDGLQTIGLSGTPLAPHEGRQSGWLARRMSQMLEPSYGFASLERFKAKFGARHEPLWMSYPQPLLLTRIGPALLRTYAPTLRLTQVFRALRAAA</sequence>
<comment type="subcellular location">
    <subcellularLocation>
        <location evidence="1">Cell membrane</location>
        <topology evidence="1">Multi-pass membrane protein</topology>
    </subcellularLocation>
</comment>
<dbReference type="InterPro" id="IPR024320">
    <property type="entry name" value="LPG_synthase_C"/>
</dbReference>
<feature type="transmembrane region" description="Helical" evidence="6">
    <location>
        <begin position="133"/>
        <end position="149"/>
    </location>
</feature>
<feature type="transmembrane region" description="Helical" evidence="6">
    <location>
        <begin position="215"/>
        <end position="240"/>
    </location>
</feature>
<feature type="transmembrane region" description="Helical" evidence="6">
    <location>
        <begin position="191"/>
        <end position="209"/>
    </location>
</feature>
<feature type="transmembrane region" description="Helical" evidence="6">
    <location>
        <begin position="43"/>
        <end position="61"/>
    </location>
</feature>
<evidence type="ECO:0000256" key="6">
    <source>
        <dbReference type="SAM" id="Phobius"/>
    </source>
</evidence>
<dbReference type="OrthoDB" id="594838at2"/>
<evidence type="ECO:0000313" key="9">
    <source>
        <dbReference type="Proteomes" id="UP000033448"/>
    </source>
</evidence>
<dbReference type="EC" id="2.3.2.3" evidence="8"/>
<feature type="transmembrane region" description="Helical" evidence="6">
    <location>
        <begin position="290"/>
        <end position="310"/>
    </location>
</feature>
<evidence type="ECO:0000259" key="7">
    <source>
        <dbReference type="Pfam" id="PF09924"/>
    </source>
</evidence>
<keyword evidence="9" id="KW-1185">Reference proteome</keyword>
<dbReference type="PANTHER" id="PTHR34697:SF2">
    <property type="entry name" value="PHOSPHATIDYLGLYCEROL LYSYLTRANSFERASE"/>
    <property type="match status" value="1"/>
</dbReference>
<keyword evidence="8" id="KW-0808">Transferase</keyword>
<evidence type="ECO:0000256" key="1">
    <source>
        <dbReference type="ARBA" id="ARBA00004651"/>
    </source>
</evidence>
<evidence type="ECO:0000256" key="3">
    <source>
        <dbReference type="ARBA" id="ARBA00022692"/>
    </source>
</evidence>
<dbReference type="GO" id="GO:0055091">
    <property type="term" value="P:phospholipid homeostasis"/>
    <property type="evidence" value="ECO:0007669"/>
    <property type="project" value="TreeGrafter"/>
</dbReference>
<feature type="transmembrane region" description="Helical" evidence="6">
    <location>
        <begin position="73"/>
        <end position="96"/>
    </location>
</feature>
<dbReference type="Pfam" id="PF09924">
    <property type="entry name" value="LPG_synthase_C"/>
    <property type="match status" value="1"/>
</dbReference>
<feature type="domain" description="Phosphatidylglycerol lysyltransferase C-terminal" evidence="7">
    <location>
        <begin position="335"/>
        <end position="624"/>
    </location>
</feature>
<evidence type="ECO:0000256" key="4">
    <source>
        <dbReference type="ARBA" id="ARBA00022989"/>
    </source>
</evidence>
<dbReference type="PATRIC" id="fig|582680.7.peg.1752"/>
<dbReference type="GO" id="GO:0050071">
    <property type="term" value="F:phosphatidylglycerol lysyltransferase activity"/>
    <property type="evidence" value="ECO:0007669"/>
    <property type="project" value="UniProtKB-EC"/>
</dbReference>
<dbReference type="GO" id="GO:0005886">
    <property type="term" value="C:plasma membrane"/>
    <property type="evidence" value="ECO:0007669"/>
    <property type="project" value="UniProtKB-SubCell"/>
</dbReference>